<dbReference type="InterPro" id="IPR017938">
    <property type="entry name" value="Riboflavin_synthase-like_b-brl"/>
</dbReference>
<sequence length="235" mass="26728">MNRKQLDMGFIFPYRVKVLSVETINNNVILLKIEKPFRFEFQLGQVVDLSIFKPGFELSVASFTIANTPSENHLAFIIKVYPRKGLTEAISKLKPDEIVQISTPWNSYAYKGSGTFIAAGAGITAFLPIFETIEDKGIDVKQEHSLIYADKSKSDVLYYNKLKKTFNNKLSVILSRAKSRNLSFGKIDEDYLSKLISSTEQYFYICGPRSFEKEVKTHLVTIGVKKRNIQTGYNL</sequence>
<name>A0AB35YTJ5_9FLAO</name>
<dbReference type="PANTHER" id="PTHR47354">
    <property type="entry name" value="NADH OXIDOREDUCTASE HCR"/>
    <property type="match status" value="1"/>
</dbReference>
<dbReference type="InterPro" id="IPR013112">
    <property type="entry name" value="FAD-bd_8"/>
</dbReference>
<evidence type="ECO:0000313" key="2">
    <source>
        <dbReference type="EMBL" id="MEM0519385.1"/>
    </source>
</evidence>
<dbReference type="PANTHER" id="PTHR47354:SF5">
    <property type="entry name" value="PROTEIN RFBI"/>
    <property type="match status" value="1"/>
</dbReference>
<dbReference type="SUPFAM" id="SSF52343">
    <property type="entry name" value="Ferredoxin reductase-like, C-terminal NADP-linked domain"/>
    <property type="match status" value="1"/>
</dbReference>
<evidence type="ECO:0000259" key="1">
    <source>
        <dbReference type="PROSITE" id="PS51384"/>
    </source>
</evidence>
<dbReference type="EMBL" id="JAZBJM010000012">
    <property type="protein sequence ID" value="MEM0519385.1"/>
    <property type="molecule type" value="Genomic_DNA"/>
</dbReference>
<dbReference type="EMBL" id="JBANCF010000013">
    <property type="protein sequence ID" value="MEM0574466.1"/>
    <property type="molecule type" value="Genomic_DNA"/>
</dbReference>
<feature type="domain" description="FAD-binding FR-type" evidence="1">
    <location>
        <begin position="11"/>
        <end position="111"/>
    </location>
</feature>
<accession>A0AB35YTJ5</accession>
<dbReference type="Pfam" id="PF08022">
    <property type="entry name" value="FAD_binding_8"/>
    <property type="match status" value="1"/>
</dbReference>
<dbReference type="Gene3D" id="2.40.30.10">
    <property type="entry name" value="Translation factors"/>
    <property type="match status" value="1"/>
</dbReference>
<comment type="caution">
    <text evidence="2">The sequence shown here is derived from an EMBL/GenBank/DDBJ whole genome shotgun (WGS) entry which is preliminary data.</text>
</comment>
<organism evidence="2 4">
    <name type="scientific">Aequorivita flava</name>
    <dbReference type="NCBI Taxonomy" id="3114371"/>
    <lineage>
        <taxon>Bacteria</taxon>
        <taxon>Pseudomonadati</taxon>
        <taxon>Bacteroidota</taxon>
        <taxon>Flavobacteriia</taxon>
        <taxon>Flavobacteriales</taxon>
        <taxon>Flavobacteriaceae</taxon>
        <taxon>Aequorivita</taxon>
    </lineage>
</organism>
<reference evidence="2 5" key="1">
    <citation type="submission" date="2024-01" db="EMBL/GenBank/DDBJ databases">
        <title>Aequorivita flavus sp. nov., isolated from deep-sea sediment.</title>
        <authorList>
            <person name="Chen X."/>
        </authorList>
    </citation>
    <scope>NUCLEOTIDE SEQUENCE</scope>
    <source>
        <strain evidence="2">MCCC 1A16923</strain>
        <strain evidence="3 5">MCCC 1A16935</strain>
    </source>
</reference>
<proteinExistence type="predicted"/>
<dbReference type="PROSITE" id="PS51384">
    <property type="entry name" value="FAD_FR"/>
    <property type="match status" value="1"/>
</dbReference>
<dbReference type="Proteomes" id="UP001388259">
    <property type="component" value="Unassembled WGS sequence"/>
</dbReference>
<evidence type="ECO:0000313" key="3">
    <source>
        <dbReference type="EMBL" id="MEM0574466.1"/>
    </source>
</evidence>
<dbReference type="InterPro" id="IPR017927">
    <property type="entry name" value="FAD-bd_FR_type"/>
</dbReference>
<evidence type="ECO:0000313" key="5">
    <source>
        <dbReference type="Proteomes" id="UP001390963"/>
    </source>
</evidence>
<dbReference type="InterPro" id="IPR039261">
    <property type="entry name" value="FNR_nucleotide-bd"/>
</dbReference>
<dbReference type="RefSeq" id="WP_279447326.1">
    <property type="nucleotide sequence ID" value="NZ_JAZBJM010000012.1"/>
</dbReference>
<dbReference type="SUPFAM" id="SSF63380">
    <property type="entry name" value="Riboflavin synthase domain-like"/>
    <property type="match status" value="1"/>
</dbReference>
<gene>
    <name evidence="3" type="ORF">VZD24_13150</name>
    <name evidence="2" type="ORF">VZD85_13565</name>
</gene>
<dbReference type="Gene3D" id="3.40.50.80">
    <property type="entry name" value="Nucleotide-binding domain of ferredoxin-NADP reductase (FNR) module"/>
    <property type="match status" value="1"/>
</dbReference>
<dbReference type="InterPro" id="IPR001433">
    <property type="entry name" value="OxRdtase_FAD/NAD-bd"/>
</dbReference>
<dbReference type="GO" id="GO:0016491">
    <property type="term" value="F:oxidoreductase activity"/>
    <property type="evidence" value="ECO:0007669"/>
    <property type="project" value="InterPro"/>
</dbReference>
<keyword evidence="5" id="KW-1185">Reference proteome</keyword>
<dbReference type="AlphaFoldDB" id="A0AB35YTJ5"/>
<protein>
    <submittedName>
        <fullName evidence="2">FAD-binding oxidoreductase</fullName>
    </submittedName>
</protein>
<dbReference type="Pfam" id="PF00175">
    <property type="entry name" value="NAD_binding_1"/>
    <property type="match status" value="1"/>
</dbReference>
<evidence type="ECO:0000313" key="4">
    <source>
        <dbReference type="Proteomes" id="UP001388259"/>
    </source>
</evidence>
<dbReference type="InterPro" id="IPR050415">
    <property type="entry name" value="MRET"/>
</dbReference>
<dbReference type="Proteomes" id="UP001390963">
    <property type="component" value="Unassembled WGS sequence"/>
</dbReference>